<gene>
    <name evidence="1" type="ORF">H5410_016497</name>
</gene>
<dbReference type="AlphaFoldDB" id="A0A9J5ZWM5"/>
<proteinExistence type="predicted"/>
<comment type="caution">
    <text evidence="1">The sequence shown here is derived from an EMBL/GenBank/DDBJ whole genome shotgun (WGS) entry which is preliminary data.</text>
</comment>
<accession>A0A9J5ZWM5</accession>
<organism evidence="1 2">
    <name type="scientific">Solanum commersonii</name>
    <name type="common">Commerson's wild potato</name>
    <name type="synonym">Commerson's nightshade</name>
    <dbReference type="NCBI Taxonomy" id="4109"/>
    <lineage>
        <taxon>Eukaryota</taxon>
        <taxon>Viridiplantae</taxon>
        <taxon>Streptophyta</taxon>
        <taxon>Embryophyta</taxon>
        <taxon>Tracheophyta</taxon>
        <taxon>Spermatophyta</taxon>
        <taxon>Magnoliopsida</taxon>
        <taxon>eudicotyledons</taxon>
        <taxon>Gunneridae</taxon>
        <taxon>Pentapetalae</taxon>
        <taxon>asterids</taxon>
        <taxon>lamiids</taxon>
        <taxon>Solanales</taxon>
        <taxon>Solanaceae</taxon>
        <taxon>Solanoideae</taxon>
        <taxon>Solaneae</taxon>
        <taxon>Solanum</taxon>
    </lineage>
</organism>
<keyword evidence="2" id="KW-1185">Reference proteome</keyword>
<reference evidence="1 2" key="1">
    <citation type="submission" date="2020-09" db="EMBL/GenBank/DDBJ databases">
        <title>De no assembly of potato wild relative species, Solanum commersonii.</title>
        <authorList>
            <person name="Cho K."/>
        </authorList>
    </citation>
    <scope>NUCLEOTIDE SEQUENCE [LARGE SCALE GENOMIC DNA]</scope>
    <source>
        <strain evidence="1">LZ3.2</strain>
        <tissue evidence="1">Leaf</tissue>
    </source>
</reference>
<dbReference type="EMBL" id="JACXVP010000003">
    <property type="protein sequence ID" value="KAG5616673.1"/>
    <property type="molecule type" value="Genomic_DNA"/>
</dbReference>
<protein>
    <submittedName>
        <fullName evidence="1">Uncharacterized protein</fullName>
    </submittedName>
</protein>
<dbReference type="Proteomes" id="UP000824120">
    <property type="component" value="Chromosome 3"/>
</dbReference>
<name>A0A9J5ZWM5_SOLCO</name>
<evidence type="ECO:0000313" key="1">
    <source>
        <dbReference type="EMBL" id="KAG5616673.1"/>
    </source>
</evidence>
<dbReference type="OrthoDB" id="1435349at2759"/>
<evidence type="ECO:0000313" key="2">
    <source>
        <dbReference type="Proteomes" id="UP000824120"/>
    </source>
</evidence>
<sequence>MVKPHRSQTRPREIANKRYNLQINMHRSFSITPTNELKVDSSMIYAFKESVLLGGDAKHGKFHLVKWDKVMRDRKGGGMGVKNLKMHNKSLIFKWLWKYNSEDQAFWKKIIEAVYGKRDGWRPCPETHIRLREDGFGKTLAGCGLSLSHIKIEVGNAEDIRILMRQSDCWELNWPWKIKLPSKVACFDWITAFEAFIAQTNLQKRGFSIVNRQIESMEQYMEFLEMSGGR</sequence>